<dbReference type="HOGENOM" id="CLU_137209_1_0_10"/>
<name>H1Y7A9_9SPHI</name>
<accession>H1Y7A9</accession>
<sequence length="134" mass="14667">MVLSKILEINEAVLTEVGLEFVRNARTNAPYEDHTGNLRSSKYLILVHDGQVIQENFEESAKGTDRITGIETAREIANSISSEYPKGWVLIVGAAMEYASFVEAKGFDVISGSTLGAEKRLSSAFQTVLNQIIS</sequence>
<protein>
    <submittedName>
        <fullName evidence="1">Uncharacterized protein</fullName>
    </submittedName>
</protein>
<dbReference type="Proteomes" id="UP000002774">
    <property type="component" value="Chromosome"/>
</dbReference>
<dbReference type="eggNOG" id="ENOG5032ZG6">
    <property type="taxonomic scope" value="Bacteria"/>
</dbReference>
<evidence type="ECO:0000313" key="2">
    <source>
        <dbReference type="Proteomes" id="UP000002774"/>
    </source>
</evidence>
<reference evidence="1" key="1">
    <citation type="submission" date="2011-09" db="EMBL/GenBank/DDBJ databases">
        <title>The permanent draft genome of Mucilaginibacter paludis DSM 18603.</title>
        <authorList>
            <consortium name="US DOE Joint Genome Institute (JGI-PGF)"/>
            <person name="Lucas S."/>
            <person name="Han J."/>
            <person name="Lapidus A."/>
            <person name="Bruce D."/>
            <person name="Goodwin L."/>
            <person name="Pitluck S."/>
            <person name="Peters L."/>
            <person name="Kyrpides N."/>
            <person name="Mavromatis K."/>
            <person name="Ivanova N."/>
            <person name="Mikhailova N."/>
            <person name="Held B."/>
            <person name="Detter J.C."/>
            <person name="Tapia R."/>
            <person name="Han C."/>
            <person name="Land M."/>
            <person name="Hauser L."/>
            <person name="Markowitz V."/>
            <person name="Cheng J.-F."/>
            <person name="Hugenholtz P."/>
            <person name="Woyke T."/>
            <person name="Wu D."/>
            <person name="Tindall B."/>
            <person name="Brambilla E."/>
            <person name="Klenk H.-P."/>
            <person name="Eisen J.A."/>
        </authorList>
    </citation>
    <scope>NUCLEOTIDE SEQUENCE [LARGE SCALE GENOMIC DNA]</scope>
    <source>
        <strain evidence="1">DSM 18603</strain>
    </source>
</reference>
<evidence type="ECO:0000313" key="1">
    <source>
        <dbReference type="EMBL" id="EHQ28996.1"/>
    </source>
</evidence>
<proteinExistence type="predicted"/>
<organism evidence="1 2">
    <name type="scientific">Mucilaginibacter paludis DSM 18603</name>
    <dbReference type="NCBI Taxonomy" id="714943"/>
    <lineage>
        <taxon>Bacteria</taxon>
        <taxon>Pseudomonadati</taxon>
        <taxon>Bacteroidota</taxon>
        <taxon>Sphingobacteriia</taxon>
        <taxon>Sphingobacteriales</taxon>
        <taxon>Sphingobacteriaceae</taxon>
        <taxon>Mucilaginibacter</taxon>
    </lineage>
</organism>
<dbReference type="EMBL" id="CM001403">
    <property type="protein sequence ID" value="EHQ28996.1"/>
    <property type="molecule type" value="Genomic_DNA"/>
</dbReference>
<gene>
    <name evidence="1" type="ORF">Mucpa_4912</name>
</gene>
<dbReference type="AlphaFoldDB" id="H1Y7A9"/>
<keyword evidence="2" id="KW-1185">Reference proteome</keyword>
<dbReference type="STRING" id="714943.Mucpa_4912"/>